<evidence type="ECO:0000259" key="5">
    <source>
        <dbReference type="PROSITE" id="PS50977"/>
    </source>
</evidence>
<dbReference type="Gene3D" id="1.10.357.10">
    <property type="entry name" value="Tetracycline Repressor, domain 2"/>
    <property type="match status" value="1"/>
</dbReference>
<dbReference type="Pfam" id="PF13305">
    <property type="entry name" value="TetR_C_33"/>
    <property type="match status" value="1"/>
</dbReference>
<dbReference type="PANTHER" id="PTHR30055:SF212">
    <property type="entry name" value="TETR-FAMILY FAMILY TRANSCRIPTIONAL REGULATOR"/>
    <property type="match status" value="1"/>
</dbReference>
<proteinExistence type="predicted"/>
<feature type="DNA-binding region" description="H-T-H motif" evidence="4">
    <location>
        <begin position="35"/>
        <end position="54"/>
    </location>
</feature>
<sequence length="216" mass="25118">MTISTRKERQKEELKAKILQTAKELFMEHGYEATSIRNIAERIEYSPTTIYLYFKDKDDIFYALHREGFVLLNQYFRPLSHVANPFERLKAISKAYITFAIENGELYDLMFILQSPMDALKKDKSDKKDDPDWEEGNRAFAFLVNTIEECIAMGSFKGMNAEILAFTTWSMVHGVCSLEIRNRCSVISELNQKDLAQRACEMINEILDRSHNYTPS</sequence>
<dbReference type="InterPro" id="IPR009057">
    <property type="entry name" value="Homeodomain-like_sf"/>
</dbReference>
<reference evidence="6 7" key="1">
    <citation type="submission" date="2021-01" db="EMBL/GenBank/DDBJ databases">
        <title>Chryseolinea sp. Jin1 Genome sequencing and assembly.</title>
        <authorList>
            <person name="Kim I."/>
        </authorList>
    </citation>
    <scope>NUCLEOTIDE SEQUENCE [LARGE SCALE GENOMIC DNA]</scope>
    <source>
        <strain evidence="6 7">Jin1</strain>
    </source>
</reference>
<dbReference type="InterPro" id="IPR036271">
    <property type="entry name" value="Tet_transcr_reg_TetR-rel_C_sf"/>
</dbReference>
<name>A0ABS1KKS8_9BACT</name>
<evidence type="ECO:0000313" key="6">
    <source>
        <dbReference type="EMBL" id="MBL0740064.1"/>
    </source>
</evidence>
<evidence type="ECO:0000256" key="1">
    <source>
        <dbReference type="ARBA" id="ARBA00023015"/>
    </source>
</evidence>
<evidence type="ECO:0000313" key="7">
    <source>
        <dbReference type="Proteomes" id="UP000613030"/>
    </source>
</evidence>
<dbReference type="Pfam" id="PF00440">
    <property type="entry name" value="TetR_N"/>
    <property type="match status" value="1"/>
</dbReference>
<keyword evidence="3" id="KW-0804">Transcription</keyword>
<accession>A0ABS1KKS8</accession>
<dbReference type="PROSITE" id="PS50977">
    <property type="entry name" value="HTH_TETR_2"/>
    <property type="match status" value="1"/>
</dbReference>
<dbReference type="EMBL" id="JAERRB010000001">
    <property type="protein sequence ID" value="MBL0740064.1"/>
    <property type="molecule type" value="Genomic_DNA"/>
</dbReference>
<dbReference type="PANTHER" id="PTHR30055">
    <property type="entry name" value="HTH-TYPE TRANSCRIPTIONAL REGULATOR RUTR"/>
    <property type="match status" value="1"/>
</dbReference>
<dbReference type="RefSeq" id="WP_202007057.1">
    <property type="nucleotide sequence ID" value="NZ_JAERRB010000001.1"/>
</dbReference>
<gene>
    <name evidence="6" type="ORF">JI741_02485</name>
</gene>
<dbReference type="PRINTS" id="PR00455">
    <property type="entry name" value="HTHTETR"/>
</dbReference>
<organism evidence="6 7">
    <name type="scientific">Chryseolinea lacunae</name>
    <dbReference type="NCBI Taxonomy" id="2801331"/>
    <lineage>
        <taxon>Bacteria</taxon>
        <taxon>Pseudomonadati</taxon>
        <taxon>Bacteroidota</taxon>
        <taxon>Cytophagia</taxon>
        <taxon>Cytophagales</taxon>
        <taxon>Fulvivirgaceae</taxon>
        <taxon>Chryseolinea</taxon>
    </lineage>
</organism>
<dbReference type="InterPro" id="IPR050109">
    <property type="entry name" value="HTH-type_TetR-like_transc_reg"/>
</dbReference>
<keyword evidence="7" id="KW-1185">Reference proteome</keyword>
<feature type="domain" description="HTH tetR-type" evidence="5">
    <location>
        <begin position="12"/>
        <end position="72"/>
    </location>
</feature>
<evidence type="ECO:0000256" key="2">
    <source>
        <dbReference type="ARBA" id="ARBA00023125"/>
    </source>
</evidence>
<evidence type="ECO:0000256" key="3">
    <source>
        <dbReference type="ARBA" id="ARBA00023163"/>
    </source>
</evidence>
<comment type="caution">
    <text evidence="6">The sequence shown here is derived from an EMBL/GenBank/DDBJ whole genome shotgun (WGS) entry which is preliminary data.</text>
</comment>
<dbReference type="InterPro" id="IPR001647">
    <property type="entry name" value="HTH_TetR"/>
</dbReference>
<keyword evidence="2 4" id="KW-0238">DNA-binding</keyword>
<dbReference type="Proteomes" id="UP000613030">
    <property type="component" value="Unassembled WGS sequence"/>
</dbReference>
<dbReference type="SUPFAM" id="SSF48498">
    <property type="entry name" value="Tetracyclin repressor-like, C-terminal domain"/>
    <property type="match status" value="1"/>
</dbReference>
<evidence type="ECO:0000256" key="4">
    <source>
        <dbReference type="PROSITE-ProRule" id="PRU00335"/>
    </source>
</evidence>
<keyword evidence="1" id="KW-0805">Transcription regulation</keyword>
<protein>
    <submittedName>
        <fullName evidence="6">TetR/AcrR family transcriptional regulator</fullName>
    </submittedName>
</protein>
<dbReference type="InterPro" id="IPR025996">
    <property type="entry name" value="MT1864/Rv1816-like_C"/>
</dbReference>
<dbReference type="SUPFAM" id="SSF46689">
    <property type="entry name" value="Homeodomain-like"/>
    <property type="match status" value="1"/>
</dbReference>